<proteinExistence type="predicted"/>
<gene>
    <name evidence="1" type="ORF">NPIL_244991</name>
</gene>
<dbReference type="AlphaFoldDB" id="A0A8X6MTJ1"/>
<dbReference type="EMBL" id="BMAW01050895">
    <property type="protein sequence ID" value="GFS77509.1"/>
    <property type="molecule type" value="Genomic_DNA"/>
</dbReference>
<organism evidence="1 2">
    <name type="scientific">Nephila pilipes</name>
    <name type="common">Giant wood spider</name>
    <name type="synonym">Nephila maculata</name>
    <dbReference type="NCBI Taxonomy" id="299642"/>
    <lineage>
        <taxon>Eukaryota</taxon>
        <taxon>Metazoa</taxon>
        <taxon>Ecdysozoa</taxon>
        <taxon>Arthropoda</taxon>
        <taxon>Chelicerata</taxon>
        <taxon>Arachnida</taxon>
        <taxon>Araneae</taxon>
        <taxon>Araneomorphae</taxon>
        <taxon>Entelegynae</taxon>
        <taxon>Araneoidea</taxon>
        <taxon>Nephilidae</taxon>
        <taxon>Nephila</taxon>
    </lineage>
</organism>
<accession>A0A8X6MTJ1</accession>
<sequence>MLELHYHLFYFKTFPLHHLVSCRTFFVCRRSSSFASCSLTIHTRCQMFGLHYHISSTLKPFHPSPRLTDEHSSSPEAAVFFHCLLREAGILTRCQMLGYIISLLLQNLSAPSPCLAEHSSSP</sequence>
<keyword evidence="2" id="KW-1185">Reference proteome</keyword>
<dbReference type="Proteomes" id="UP000887013">
    <property type="component" value="Unassembled WGS sequence"/>
</dbReference>
<reference evidence="1" key="1">
    <citation type="submission" date="2020-08" db="EMBL/GenBank/DDBJ databases">
        <title>Multicomponent nature underlies the extraordinary mechanical properties of spider dragline silk.</title>
        <authorList>
            <person name="Kono N."/>
            <person name="Nakamura H."/>
            <person name="Mori M."/>
            <person name="Yoshida Y."/>
            <person name="Ohtoshi R."/>
            <person name="Malay A.D."/>
            <person name="Moran D.A.P."/>
            <person name="Tomita M."/>
            <person name="Numata K."/>
            <person name="Arakawa K."/>
        </authorList>
    </citation>
    <scope>NUCLEOTIDE SEQUENCE</scope>
</reference>
<evidence type="ECO:0000313" key="2">
    <source>
        <dbReference type="Proteomes" id="UP000887013"/>
    </source>
</evidence>
<name>A0A8X6MTJ1_NEPPI</name>
<comment type="caution">
    <text evidence="1">The sequence shown here is derived from an EMBL/GenBank/DDBJ whole genome shotgun (WGS) entry which is preliminary data.</text>
</comment>
<protein>
    <submittedName>
        <fullName evidence="1">Uncharacterized protein</fullName>
    </submittedName>
</protein>
<evidence type="ECO:0000313" key="1">
    <source>
        <dbReference type="EMBL" id="GFS77509.1"/>
    </source>
</evidence>